<dbReference type="RefSeq" id="WP_250923586.1">
    <property type="nucleotide sequence ID" value="NZ_JAMQAW010000067.1"/>
</dbReference>
<name>A0ABT0V1K7_9ACTN</name>
<evidence type="ECO:0000256" key="2">
    <source>
        <dbReference type="SAM" id="Phobius"/>
    </source>
</evidence>
<protein>
    <recommendedName>
        <fullName evidence="5">Integral membrane protein</fullName>
    </recommendedName>
</protein>
<evidence type="ECO:0000256" key="1">
    <source>
        <dbReference type="SAM" id="MobiDB-lite"/>
    </source>
</evidence>
<gene>
    <name evidence="3" type="ORF">NBG84_34250</name>
</gene>
<reference evidence="3" key="1">
    <citation type="submission" date="2022-06" db="EMBL/GenBank/DDBJ databases">
        <title>Genome public.</title>
        <authorList>
            <person name="Sun Q."/>
        </authorList>
    </citation>
    <scope>NUCLEOTIDE SEQUENCE</scope>
    <source>
        <strain evidence="3">CWNU-1</strain>
    </source>
</reference>
<feature type="region of interest" description="Disordered" evidence="1">
    <location>
        <begin position="278"/>
        <end position="303"/>
    </location>
</feature>
<keyword evidence="2" id="KW-0812">Transmembrane</keyword>
<feature type="transmembrane region" description="Helical" evidence="2">
    <location>
        <begin position="100"/>
        <end position="120"/>
    </location>
</feature>
<feature type="transmembrane region" description="Helical" evidence="2">
    <location>
        <begin position="132"/>
        <end position="154"/>
    </location>
</feature>
<evidence type="ECO:0008006" key="5">
    <source>
        <dbReference type="Google" id="ProtNLM"/>
    </source>
</evidence>
<keyword evidence="2" id="KW-0472">Membrane</keyword>
<proteinExistence type="predicted"/>
<dbReference type="Proteomes" id="UP001431429">
    <property type="component" value="Unassembled WGS sequence"/>
</dbReference>
<evidence type="ECO:0000313" key="3">
    <source>
        <dbReference type="EMBL" id="MCM2393281.1"/>
    </source>
</evidence>
<comment type="caution">
    <text evidence="3">The sequence shown here is derived from an EMBL/GenBank/DDBJ whole genome shotgun (WGS) entry which is preliminary data.</text>
</comment>
<accession>A0ABT0V1K7</accession>
<dbReference type="EMBL" id="JAMQAW010000067">
    <property type="protein sequence ID" value="MCM2393281.1"/>
    <property type="molecule type" value="Genomic_DNA"/>
</dbReference>
<keyword evidence="2" id="KW-1133">Transmembrane helix</keyword>
<organism evidence="3 4">
    <name type="scientific">Streptomyces albipurpureus</name>
    <dbReference type="NCBI Taxonomy" id="2897419"/>
    <lineage>
        <taxon>Bacteria</taxon>
        <taxon>Bacillati</taxon>
        <taxon>Actinomycetota</taxon>
        <taxon>Actinomycetes</taxon>
        <taxon>Kitasatosporales</taxon>
        <taxon>Streptomycetaceae</taxon>
        <taxon>Streptomyces</taxon>
    </lineage>
</organism>
<evidence type="ECO:0000313" key="4">
    <source>
        <dbReference type="Proteomes" id="UP001431429"/>
    </source>
</evidence>
<keyword evidence="4" id="KW-1185">Reference proteome</keyword>
<feature type="transmembrane region" description="Helical" evidence="2">
    <location>
        <begin position="30"/>
        <end position="51"/>
    </location>
</feature>
<sequence>MSAEGKTARPGAASEDGGCLAAVVRVPVRIVVLVVVVPLRLLWDLLVAMGRGFRRHLLEPLRPALRWLGQRVLAPIGRGLVHLLRFLGKLIFVWPWVGLWRYFLVPLSTYGIAAPLIWIYREVLTRLGRLTVPLLRYALLIPLQWIYVWVLTPIGQGSSWLLRACWRGLLWTLFHLVARPVVWLAQQVIGPLFSLLWRYVLAPVLRGLASAASFAWKVAGYISRAIGGALFWCYATFVAPPARWCYRTLFTPVGHLVRDLLWRPARTTAAEAGRAARSALRSARETVRRMTGSTRRAPRKRRR</sequence>